<proteinExistence type="predicted"/>
<gene>
    <name evidence="1" type="ORF">ACFO26_03870</name>
</gene>
<reference evidence="2" key="1">
    <citation type="journal article" date="2019" name="Int. J. Syst. Evol. Microbiol.">
        <title>The Global Catalogue of Microorganisms (GCM) 10K type strain sequencing project: providing services to taxonomists for standard genome sequencing and annotation.</title>
        <authorList>
            <consortium name="The Broad Institute Genomics Platform"/>
            <consortium name="The Broad Institute Genome Sequencing Center for Infectious Disease"/>
            <person name="Wu L."/>
            <person name="Ma J."/>
        </authorList>
    </citation>
    <scope>NUCLEOTIDE SEQUENCE [LARGE SCALE GENOMIC DNA]</scope>
    <source>
        <strain evidence="2">CCUG 63287</strain>
    </source>
</reference>
<dbReference type="EMBL" id="JBHSGD010000004">
    <property type="protein sequence ID" value="MFC4652036.1"/>
    <property type="molecule type" value="Genomic_DNA"/>
</dbReference>
<comment type="caution">
    <text evidence="1">The sequence shown here is derived from an EMBL/GenBank/DDBJ whole genome shotgun (WGS) entry which is preliminary data.</text>
</comment>
<evidence type="ECO:0000313" key="1">
    <source>
        <dbReference type="EMBL" id="MFC4652036.1"/>
    </source>
</evidence>
<protein>
    <recommendedName>
        <fullName evidence="3">Lipoprotein</fullName>
    </recommendedName>
</protein>
<dbReference type="PROSITE" id="PS51257">
    <property type="entry name" value="PROKAR_LIPOPROTEIN"/>
    <property type="match status" value="1"/>
</dbReference>
<name>A0ABV9JCM4_9LACT</name>
<dbReference type="RefSeq" id="WP_213533520.1">
    <property type="nucleotide sequence ID" value="NZ_BOVQ01000002.1"/>
</dbReference>
<dbReference type="Proteomes" id="UP001595987">
    <property type="component" value="Unassembled WGS sequence"/>
</dbReference>
<evidence type="ECO:0008006" key="3">
    <source>
        <dbReference type="Google" id="ProtNLM"/>
    </source>
</evidence>
<keyword evidence="2" id="KW-1185">Reference proteome</keyword>
<evidence type="ECO:0000313" key="2">
    <source>
        <dbReference type="Proteomes" id="UP001595987"/>
    </source>
</evidence>
<organism evidence="1 2">
    <name type="scientific">Lactococcus nasutitermitis</name>
    <dbReference type="NCBI Taxonomy" id="1652957"/>
    <lineage>
        <taxon>Bacteria</taxon>
        <taxon>Bacillati</taxon>
        <taxon>Bacillota</taxon>
        <taxon>Bacilli</taxon>
        <taxon>Lactobacillales</taxon>
        <taxon>Streptococcaceae</taxon>
        <taxon>Lactococcus</taxon>
    </lineage>
</organism>
<accession>A0ABV9JCM4</accession>
<sequence length="342" mass="38523">MKKFIVGIIIISSFLSLSACQKKQSEAKLLTGTWLMEQKPTLSYAQIDGSSKKIVEVLGAKKSTADKTLIFTKTQRIYPKTATQQANKVSYHYDAKKHEIKYSGEMMGTEKVSFDSSGNELSFEYSVIKSKVTFYRKNSPQAKFIEKKNAAEVKKLETQIKPINKIWQTKRATFRQDFEEAIAGNWSNVADNAQVDLTRDSPQTPATVEIGKPKSAVFALSFHQENKKSKKDIYFSNVKVKNAYISYGLDDFAKLFAVKKLDAGHLKILKSRLETLTFRDIFMKLGTVNLKYELPEQALTQTISVSAYETTVTSNVTKFEKLMFTSSSLGEPTLITYLSPAV</sequence>